<dbReference type="PROSITE" id="PS00330">
    <property type="entry name" value="HEMOLYSIN_CALCIUM"/>
    <property type="match status" value="2"/>
</dbReference>
<dbReference type="InterPro" id="IPR018511">
    <property type="entry name" value="Hemolysin-typ_Ca-bd_CS"/>
</dbReference>
<keyword evidence="6" id="KW-0843">Virulence</keyword>
<feature type="region of interest" description="Disordered" evidence="8">
    <location>
        <begin position="493"/>
        <end position="588"/>
    </location>
</feature>
<dbReference type="Proteomes" id="UP001576776">
    <property type="component" value="Unassembled WGS sequence"/>
</dbReference>
<feature type="compositionally biased region" description="Acidic residues" evidence="8">
    <location>
        <begin position="631"/>
        <end position="643"/>
    </location>
</feature>
<evidence type="ECO:0000256" key="1">
    <source>
        <dbReference type="ARBA" id="ARBA00004370"/>
    </source>
</evidence>
<keyword evidence="11" id="KW-1185">Reference proteome</keyword>
<keyword evidence="5" id="KW-0677">Repeat</keyword>
<dbReference type="InterPro" id="IPR045155">
    <property type="entry name" value="Beta-lactam_cat"/>
</dbReference>
<dbReference type="Pfam" id="PF13354">
    <property type="entry name" value="Beta-lactamase2"/>
    <property type="match status" value="1"/>
</dbReference>
<evidence type="ECO:0000256" key="7">
    <source>
        <dbReference type="ARBA" id="ARBA00023136"/>
    </source>
</evidence>
<keyword evidence="3" id="KW-0964">Secreted</keyword>
<dbReference type="Gene3D" id="2.150.10.10">
    <property type="entry name" value="Serralysin-like metalloprotease, C-terminal"/>
    <property type="match status" value="4"/>
</dbReference>
<evidence type="ECO:0000313" key="10">
    <source>
        <dbReference type="EMBL" id="MFB2938246.1"/>
    </source>
</evidence>
<dbReference type="PRINTS" id="PR01488">
    <property type="entry name" value="RTXTOXINA"/>
</dbReference>
<dbReference type="InterPro" id="IPR001343">
    <property type="entry name" value="Hemolysn_Ca-bd"/>
</dbReference>
<keyword evidence="4" id="KW-0800">Toxin</keyword>
<feature type="compositionally biased region" description="Low complexity" evidence="8">
    <location>
        <begin position="652"/>
        <end position="661"/>
    </location>
</feature>
<protein>
    <submittedName>
        <fullName evidence="10">Serine hydrolase</fullName>
    </submittedName>
</protein>
<dbReference type="PANTHER" id="PTHR38340:SF1">
    <property type="entry name" value="S-LAYER PROTEIN"/>
    <property type="match status" value="1"/>
</dbReference>
<organism evidence="10 11">
    <name type="scientific">Floridaenema fluviatile BLCC-F154</name>
    <dbReference type="NCBI Taxonomy" id="3153640"/>
    <lineage>
        <taxon>Bacteria</taxon>
        <taxon>Bacillati</taxon>
        <taxon>Cyanobacteriota</taxon>
        <taxon>Cyanophyceae</taxon>
        <taxon>Oscillatoriophycideae</taxon>
        <taxon>Aerosakkonematales</taxon>
        <taxon>Aerosakkonemataceae</taxon>
        <taxon>Floridanema</taxon>
        <taxon>Floridanema fluviatile</taxon>
    </lineage>
</organism>
<evidence type="ECO:0000256" key="8">
    <source>
        <dbReference type="SAM" id="MobiDB-lite"/>
    </source>
</evidence>
<feature type="domain" description="Beta-lactamase class A catalytic" evidence="9">
    <location>
        <begin position="131"/>
        <end position="311"/>
    </location>
</feature>
<dbReference type="PANTHER" id="PTHR38340">
    <property type="entry name" value="S-LAYER PROTEIN"/>
    <property type="match status" value="1"/>
</dbReference>
<dbReference type="InterPro" id="IPR050557">
    <property type="entry name" value="RTX_toxin/Mannuronan_C5-epim"/>
</dbReference>
<proteinExistence type="predicted"/>
<keyword evidence="10" id="KW-0378">Hydrolase</keyword>
<dbReference type="Pfam" id="PF00353">
    <property type="entry name" value="HemolysinCabind"/>
    <property type="match status" value="6"/>
</dbReference>
<dbReference type="Gene3D" id="3.40.710.10">
    <property type="entry name" value="DD-peptidase/beta-lactamase superfamily"/>
    <property type="match status" value="1"/>
</dbReference>
<reference evidence="10 11" key="1">
    <citation type="submission" date="2024-09" db="EMBL/GenBank/DDBJ databases">
        <title>Floridaenema gen nov. (Aerosakkonemataceae, Aerosakkonematales ord. nov., Cyanobacteria) from benthic tropical and subtropical fresh waters, with the description of four new species.</title>
        <authorList>
            <person name="Moretto J.A."/>
            <person name="Berthold D.E."/>
            <person name="Lefler F.W."/>
            <person name="Huang I.-S."/>
            <person name="Laughinghouse H. IV."/>
        </authorList>
    </citation>
    <scope>NUCLEOTIDE SEQUENCE [LARGE SCALE GENOMIC DNA]</scope>
    <source>
        <strain evidence="10 11">BLCC-F154</strain>
    </source>
</reference>
<dbReference type="SUPFAM" id="SSF56601">
    <property type="entry name" value="beta-lactamase/transpeptidase-like"/>
    <property type="match status" value="1"/>
</dbReference>
<dbReference type="EMBL" id="JBHFNS010000087">
    <property type="protein sequence ID" value="MFB2938246.1"/>
    <property type="molecule type" value="Genomic_DNA"/>
</dbReference>
<dbReference type="SUPFAM" id="SSF51120">
    <property type="entry name" value="beta-Roll"/>
    <property type="match status" value="3"/>
</dbReference>
<dbReference type="PRINTS" id="PR00313">
    <property type="entry name" value="CABNDNGRPT"/>
</dbReference>
<evidence type="ECO:0000313" key="11">
    <source>
        <dbReference type="Proteomes" id="UP001576776"/>
    </source>
</evidence>
<evidence type="ECO:0000256" key="3">
    <source>
        <dbReference type="ARBA" id="ARBA00022525"/>
    </source>
</evidence>
<dbReference type="InterPro" id="IPR012338">
    <property type="entry name" value="Beta-lactam/transpept-like"/>
</dbReference>
<dbReference type="InterPro" id="IPR003995">
    <property type="entry name" value="RTX_toxin_determinant-A"/>
</dbReference>
<feature type="region of interest" description="Disordered" evidence="8">
    <location>
        <begin position="628"/>
        <end position="661"/>
    </location>
</feature>
<evidence type="ECO:0000256" key="2">
    <source>
        <dbReference type="ARBA" id="ARBA00004613"/>
    </source>
</evidence>
<comment type="subcellular location">
    <subcellularLocation>
        <location evidence="1">Membrane</location>
    </subcellularLocation>
    <subcellularLocation>
        <location evidence="2">Secreted</location>
    </subcellularLocation>
</comment>
<name>A0ABV4YHE9_9CYAN</name>
<evidence type="ECO:0000259" key="9">
    <source>
        <dbReference type="Pfam" id="PF13354"/>
    </source>
</evidence>
<accession>A0ABV4YHE9</accession>
<keyword evidence="7" id="KW-0472">Membrane</keyword>
<evidence type="ECO:0000256" key="5">
    <source>
        <dbReference type="ARBA" id="ARBA00022737"/>
    </source>
</evidence>
<dbReference type="RefSeq" id="WP_413259730.1">
    <property type="nucleotide sequence ID" value="NZ_JBHFNS010000087.1"/>
</dbReference>
<gene>
    <name evidence="10" type="ORF">ACE1B6_23615</name>
</gene>
<sequence length="822" mass="88802">MSHKLSPECFAPTLNRAVLGVHESEKPIGSEYNSLEILQGASNMTQIMSNRDELSQFNQLNEANNIQEEDRDLTLQLNQVDREPDDPQNTNLLVDQTGLDLVAPVYSTSPLSQRVAEHLSKSTGSSGAIIFNLTTGEMVMNNPDAVFSTASTIKIGILYALLRRVDSDPSFSLNETINSGSQLGSNQGFPNDSIPDLQANTDYTLEFLAQTMIANSNNWATNLLIRELGFDRINQEFENLGLEDTILDRYTPGSGAPSNHGNDGVVEDYRAGFNNLSTPRDMIELLRQIHYNQNGLLSANSHTFFWETLGSDGNGGINSKGDVPDFFNSIYPSWSELFTLQNKSGNLSWNTPEKGRHYQRSEAGRMEFDNGQTILYTAFVNDASNESQAQQALRSVGYEIATEYADALVTYTPEPAALDDGRIITMNGTDGADVLSIDPVPGNVDNDEINIFINGNSIFDRAINQAEVDKVRISAGAGNDRIFASRFEDVVDGGPGDDLIRGEDNDDSLYGDTGNDEIHGDRGNDFISGNAGNDKLHGGNGNDSVNGGNNDDELHGGNGNDLLEGRFGDDTLYGGPGNDTLEGWTGNDVLYGEQGNDVLRGQWANDTLDGGDGNDALYGSVGNDFLHGKDDDDTLYGGSDDDELRGGRGNDRLNGQNGNDTLRGNRGNDLVVGGDGNDLLYGNEDDDILFGGLGTDTLNGGSGNDYLDGVSNNQVSFVSSEGQYDLLTGEGGADKFGLYASYRLDPYYTGYGYAVITDFDRSEGDKIVISDAGGYSLGVNNWRGSAALDTGIYYGGNLIGIVQDNANVNLYLDFERVAYTVT</sequence>
<dbReference type="GO" id="GO:0016787">
    <property type="term" value="F:hydrolase activity"/>
    <property type="evidence" value="ECO:0007669"/>
    <property type="project" value="UniProtKB-KW"/>
</dbReference>
<comment type="caution">
    <text evidence="10">The sequence shown here is derived from an EMBL/GenBank/DDBJ whole genome shotgun (WGS) entry which is preliminary data.</text>
</comment>
<evidence type="ECO:0000256" key="6">
    <source>
        <dbReference type="ARBA" id="ARBA00023026"/>
    </source>
</evidence>
<dbReference type="InterPro" id="IPR011049">
    <property type="entry name" value="Serralysin-like_metalloprot_C"/>
</dbReference>
<evidence type="ECO:0000256" key="4">
    <source>
        <dbReference type="ARBA" id="ARBA00022656"/>
    </source>
</evidence>